<evidence type="ECO:0000256" key="1">
    <source>
        <dbReference type="ARBA" id="ARBA00022598"/>
    </source>
</evidence>
<dbReference type="GO" id="GO:0046872">
    <property type="term" value="F:metal ion binding"/>
    <property type="evidence" value="ECO:0007669"/>
    <property type="project" value="UniProtKB-KW"/>
</dbReference>
<organism evidence="7 8">
    <name type="scientific">Isoptericola dokdonensis DS-3</name>
    <dbReference type="NCBI Taxonomy" id="1300344"/>
    <lineage>
        <taxon>Bacteria</taxon>
        <taxon>Bacillati</taxon>
        <taxon>Actinomycetota</taxon>
        <taxon>Actinomycetes</taxon>
        <taxon>Micrococcales</taxon>
        <taxon>Promicromonosporaceae</taxon>
        <taxon>Isoptericola</taxon>
    </lineage>
</organism>
<dbReference type="GO" id="GO:0005524">
    <property type="term" value="F:ATP binding"/>
    <property type="evidence" value="ECO:0007669"/>
    <property type="project" value="UniProtKB-KW"/>
</dbReference>
<evidence type="ECO:0000256" key="2">
    <source>
        <dbReference type="ARBA" id="ARBA00022723"/>
    </source>
</evidence>
<dbReference type="SUPFAM" id="SSF52440">
    <property type="entry name" value="PreATP-grasp domain"/>
    <property type="match status" value="1"/>
</dbReference>
<evidence type="ECO:0000313" key="7">
    <source>
        <dbReference type="EMBL" id="ANC30444.1"/>
    </source>
</evidence>
<accession>A0A161IFY8</accession>
<dbReference type="PATRIC" id="fig|1300344.3.peg.872"/>
<dbReference type="GO" id="GO:0016874">
    <property type="term" value="F:ligase activity"/>
    <property type="evidence" value="ECO:0007669"/>
    <property type="project" value="UniProtKB-KW"/>
</dbReference>
<dbReference type="EC" id="6.3.1.-" evidence="7"/>
<dbReference type="Gene3D" id="3.30.1490.330">
    <property type="match status" value="1"/>
</dbReference>
<dbReference type="Pfam" id="PF03738">
    <property type="entry name" value="GSP_synth"/>
    <property type="match status" value="1"/>
</dbReference>
<protein>
    <submittedName>
        <fullName evidence="7">Putative acid--amine ligase YgiC</fullName>
        <ecNumber evidence="7">6.3.1.-</ecNumber>
    </submittedName>
</protein>
<evidence type="ECO:0000259" key="6">
    <source>
        <dbReference type="Pfam" id="PF03738"/>
    </source>
</evidence>
<dbReference type="SUPFAM" id="SSF56059">
    <property type="entry name" value="Glutathione synthetase ATP-binding domain-like"/>
    <property type="match status" value="1"/>
</dbReference>
<dbReference type="OrthoDB" id="9765517at2"/>
<keyword evidence="2" id="KW-0479">Metal-binding</keyword>
<dbReference type="AlphaFoldDB" id="A0A161IFY8"/>
<keyword evidence="1 7" id="KW-0436">Ligase</keyword>
<evidence type="ECO:0000256" key="5">
    <source>
        <dbReference type="ARBA" id="ARBA00022842"/>
    </source>
</evidence>
<dbReference type="InterPro" id="IPR016185">
    <property type="entry name" value="PreATP-grasp_dom_sf"/>
</dbReference>
<gene>
    <name evidence="7" type="primary">ygiC</name>
    <name evidence="7" type="ORF">I598_0869</name>
</gene>
<proteinExistence type="predicted"/>
<dbReference type="Proteomes" id="UP000076794">
    <property type="component" value="Chromosome"/>
</dbReference>
<dbReference type="EMBL" id="CP014209">
    <property type="protein sequence ID" value="ANC30444.1"/>
    <property type="molecule type" value="Genomic_DNA"/>
</dbReference>
<keyword evidence="8" id="KW-1185">Reference proteome</keyword>
<dbReference type="InterPro" id="IPR005494">
    <property type="entry name" value="GSPS_pre-ATP-grasp-like_dom"/>
</dbReference>
<keyword evidence="4" id="KW-0067">ATP-binding</keyword>
<evidence type="ECO:0000256" key="4">
    <source>
        <dbReference type="ARBA" id="ARBA00022840"/>
    </source>
</evidence>
<reference evidence="7 8" key="1">
    <citation type="submission" date="2016-01" db="EMBL/GenBank/DDBJ databases">
        <title>Complete genome sequence of a soil Actinobacterium, Isoptericola dokdonensis DS-3.</title>
        <authorList>
            <person name="Kwon S.-K."/>
            <person name="Kim J.F."/>
        </authorList>
    </citation>
    <scope>NUCLEOTIDE SEQUENCE [LARGE SCALE GENOMIC DNA]</scope>
    <source>
        <strain evidence="7 8">DS-3</strain>
    </source>
</reference>
<sequence>MRRHEITPRLGWREKVESQGLVFPVTPVDGPDGTATDVPYWNESAWYDFSMAEVERLESATDELYGMCLEAAREMTRRYTDADLGLPSGALALAKASLDRGDPSVYARFDLVYDGVGAAKMLEINGDTPTGLVETAVAQWGWLEDVFPYRDQWNSLHDRLVRWWTDSEESGRYPDGVHFLHSDVDESGEEEMTTTYLRDTAALAGVRTYGHPIQGLGWDDAADARQFVDDFGLPVRAAFKLYPWEDMLHEPFGAHVLAGREARPVQWLEPAWKLLLSTKAILPVLWDLFPGHPNLLPAYLGEPRGLTQWVAKPLWGREGDNVHVHADDVRQVNDGAYGDQPLVYQQYVPLPDFDGNRVVLGSWVIGGVAAGCLVRESDGPVTDYFSRVVPHVIGDARMPDDAQVQAWLDE</sequence>
<dbReference type="RefSeq" id="WP_068201600.1">
    <property type="nucleotide sequence ID" value="NZ_CP014209.1"/>
</dbReference>
<evidence type="ECO:0000256" key="3">
    <source>
        <dbReference type="ARBA" id="ARBA00022741"/>
    </source>
</evidence>
<keyword evidence="3" id="KW-0547">Nucleotide-binding</keyword>
<feature type="domain" description="Glutathionylspermidine synthase pre-ATP-grasp-like" evidence="6">
    <location>
        <begin position="12"/>
        <end position="393"/>
    </location>
</feature>
<dbReference type="KEGG" id="ido:I598_0869"/>
<keyword evidence="5" id="KW-0460">Magnesium</keyword>
<dbReference type="STRING" id="1300344.I598_0869"/>
<name>A0A161IFY8_9MICO</name>
<evidence type="ECO:0000313" key="8">
    <source>
        <dbReference type="Proteomes" id="UP000076794"/>
    </source>
</evidence>